<evidence type="ECO:0000256" key="1">
    <source>
        <dbReference type="SAM" id="MobiDB-lite"/>
    </source>
</evidence>
<feature type="region of interest" description="Disordered" evidence="1">
    <location>
        <begin position="38"/>
        <end position="119"/>
    </location>
</feature>
<dbReference type="Proteomes" id="UP000712281">
    <property type="component" value="Unassembled WGS sequence"/>
</dbReference>
<reference evidence="2" key="1">
    <citation type="submission" date="2019-12" db="EMBL/GenBank/DDBJ databases">
        <title>Genome sequencing and annotation of Brassica cretica.</title>
        <authorList>
            <person name="Studholme D.J."/>
            <person name="Sarris P.F."/>
        </authorList>
    </citation>
    <scope>NUCLEOTIDE SEQUENCE</scope>
    <source>
        <strain evidence="2">PFS-001/15</strain>
        <tissue evidence="2">Leaf</tissue>
    </source>
</reference>
<feature type="compositionally biased region" description="Basic and acidic residues" evidence="1">
    <location>
        <begin position="41"/>
        <end position="66"/>
    </location>
</feature>
<sequence>MSFTSRGEEFTVEFDYPWLLSKCKHCDKWGHSEKVCAMGKKGKEKETAPDLKDDNVRKDGEEHKEQSVGVSAGVSVGDSGEASPLRGEVQPERNKEEISDDTGDDWAKVPQGRIGRSQL</sequence>
<evidence type="ECO:0000313" key="3">
    <source>
        <dbReference type="Proteomes" id="UP000712281"/>
    </source>
</evidence>
<feature type="compositionally biased region" description="Low complexity" evidence="1">
    <location>
        <begin position="67"/>
        <end position="80"/>
    </location>
</feature>
<comment type="caution">
    <text evidence="2">The sequence shown here is derived from an EMBL/GenBank/DDBJ whole genome shotgun (WGS) entry which is preliminary data.</text>
</comment>
<evidence type="ECO:0008006" key="4">
    <source>
        <dbReference type="Google" id="ProtNLM"/>
    </source>
</evidence>
<accession>A0A8S9LN09</accession>
<gene>
    <name evidence="2" type="ORF">F2Q68_00046638</name>
</gene>
<name>A0A8S9LN09_BRACR</name>
<evidence type="ECO:0000313" key="2">
    <source>
        <dbReference type="EMBL" id="KAF2607369.1"/>
    </source>
</evidence>
<organism evidence="2 3">
    <name type="scientific">Brassica cretica</name>
    <name type="common">Mustard</name>
    <dbReference type="NCBI Taxonomy" id="69181"/>
    <lineage>
        <taxon>Eukaryota</taxon>
        <taxon>Viridiplantae</taxon>
        <taxon>Streptophyta</taxon>
        <taxon>Embryophyta</taxon>
        <taxon>Tracheophyta</taxon>
        <taxon>Spermatophyta</taxon>
        <taxon>Magnoliopsida</taxon>
        <taxon>eudicotyledons</taxon>
        <taxon>Gunneridae</taxon>
        <taxon>Pentapetalae</taxon>
        <taxon>rosids</taxon>
        <taxon>malvids</taxon>
        <taxon>Brassicales</taxon>
        <taxon>Brassicaceae</taxon>
        <taxon>Brassiceae</taxon>
        <taxon>Brassica</taxon>
    </lineage>
</organism>
<proteinExistence type="predicted"/>
<dbReference type="EMBL" id="QGKW02000276">
    <property type="protein sequence ID" value="KAF2607369.1"/>
    <property type="molecule type" value="Genomic_DNA"/>
</dbReference>
<protein>
    <recommendedName>
        <fullName evidence="4">Zinc knuckle CX2CX4HX4C domain-containing protein</fullName>
    </recommendedName>
</protein>
<dbReference type="AlphaFoldDB" id="A0A8S9LN09"/>